<keyword evidence="2" id="KW-0503">Monooxygenase</keyword>
<dbReference type="Pfam" id="PF13738">
    <property type="entry name" value="Pyr_redox_3"/>
    <property type="match status" value="1"/>
</dbReference>
<dbReference type="EMBL" id="JBHUKS010000003">
    <property type="protein sequence ID" value="MFD2466289.1"/>
    <property type="molecule type" value="Genomic_DNA"/>
</dbReference>
<proteinExistence type="predicted"/>
<dbReference type="RefSeq" id="WP_378300063.1">
    <property type="nucleotide sequence ID" value="NZ_JBHUKS010000003.1"/>
</dbReference>
<dbReference type="Gene3D" id="3.50.50.60">
    <property type="entry name" value="FAD/NAD(P)-binding domain"/>
    <property type="match status" value="2"/>
</dbReference>
<keyword evidence="3" id="KW-1185">Reference proteome</keyword>
<dbReference type="InterPro" id="IPR050982">
    <property type="entry name" value="Auxin_biosynth/cation_transpt"/>
</dbReference>
<dbReference type="PANTHER" id="PTHR43539">
    <property type="entry name" value="FLAVIN-BINDING MONOOXYGENASE-LIKE PROTEIN (AFU_ORTHOLOGUE AFUA_4G09220)"/>
    <property type="match status" value="1"/>
</dbReference>
<dbReference type="InterPro" id="IPR036188">
    <property type="entry name" value="FAD/NAD-bd_sf"/>
</dbReference>
<dbReference type="PANTHER" id="PTHR43539:SF78">
    <property type="entry name" value="FLAVIN-CONTAINING MONOOXYGENASE"/>
    <property type="match status" value="1"/>
</dbReference>
<reference evidence="3" key="1">
    <citation type="journal article" date="2019" name="Int. J. Syst. Evol. Microbiol.">
        <title>The Global Catalogue of Microorganisms (GCM) 10K type strain sequencing project: providing services to taxonomists for standard genome sequencing and annotation.</title>
        <authorList>
            <consortium name="The Broad Institute Genomics Platform"/>
            <consortium name="The Broad Institute Genome Sequencing Center for Infectious Disease"/>
            <person name="Wu L."/>
            <person name="Ma J."/>
        </authorList>
    </citation>
    <scope>NUCLEOTIDE SEQUENCE [LARGE SCALE GENOMIC DNA]</scope>
    <source>
        <strain evidence="3">CGMCC 4.7641</strain>
    </source>
</reference>
<evidence type="ECO:0000256" key="1">
    <source>
        <dbReference type="ARBA" id="ARBA00023002"/>
    </source>
</evidence>
<comment type="caution">
    <text evidence="2">The sequence shown here is derived from an EMBL/GenBank/DDBJ whole genome shotgun (WGS) entry which is preliminary data.</text>
</comment>
<accession>A0ABW5GZH4</accession>
<dbReference type="Proteomes" id="UP001597483">
    <property type="component" value="Unassembled WGS sequence"/>
</dbReference>
<evidence type="ECO:0000313" key="3">
    <source>
        <dbReference type="Proteomes" id="UP001597483"/>
    </source>
</evidence>
<sequence length="445" mass="47555">MFVETVIVGGGQQGCGVAGALARLGYESVVLERGEVGQAWAHDRWDTLYVNTPNRMVAFPGQPYDGDDPEGFMPAREVADRLKRYVSDLGLNVREGTAVQAVEPLPDTPANGARFQVRLADGGETIECRNVVAALGGYTSPRVPALAADIDPSITQLHSRYYRNPQSLPEGAVLVVGAGSSGQQVCDDLREAGRDVYISVGRHKTAPRYYRGACVLDWLQFLSIEGQFESPDLGRGVSPSLTGASVLSGRDGGRDLNLSILAQKGVTLVGSIRSAQGKVLELEQNVREIAHAAARAENNLLEAIDAAIEKRGLTVPAPTPASLVDDSLLDGYEPTLDLIAEGITTIVWATGFVPDYRVLPSSALDEDGVPMHKKGVGILPGLFYAGLPEGRVVRPLLIGNARANGEFIARQIQLDNLLRHDSPAFAAQTRWTTESLDVVRNLGGA</sequence>
<evidence type="ECO:0000313" key="2">
    <source>
        <dbReference type="EMBL" id="MFD2466289.1"/>
    </source>
</evidence>
<organism evidence="2 3">
    <name type="scientific">Amycolatopsis silviterrae</name>
    <dbReference type="NCBI Taxonomy" id="1656914"/>
    <lineage>
        <taxon>Bacteria</taxon>
        <taxon>Bacillati</taxon>
        <taxon>Actinomycetota</taxon>
        <taxon>Actinomycetes</taxon>
        <taxon>Pseudonocardiales</taxon>
        <taxon>Pseudonocardiaceae</taxon>
        <taxon>Amycolatopsis</taxon>
    </lineage>
</organism>
<dbReference type="GO" id="GO:0004497">
    <property type="term" value="F:monooxygenase activity"/>
    <property type="evidence" value="ECO:0007669"/>
    <property type="project" value="UniProtKB-KW"/>
</dbReference>
<gene>
    <name evidence="2" type="ORF">ACFSVL_02725</name>
</gene>
<name>A0ABW5GZH4_9PSEU</name>
<dbReference type="SUPFAM" id="SSF51905">
    <property type="entry name" value="FAD/NAD(P)-binding domain"/>
    <property type="match status" value="2"/>
</dbReference>
<dbReference type="EC" id="1.14.13.-" evidence="2"/>
<protein>
    <submittedName>
        <fullName evidence="2">Flavin-containing monooxygenase</fullName>
        <ecNumber evidence="2">1.14.13.-</ecNumber>
    </submittedName>
</protein>
<keyword evidence="1 2" id="KW-0560">Oxidoreductase</keyword>